<comment type="caution">
    <text evidence="2">The sequence shown here is derived from an EMBL/GenBank/DDBJ whole genome shotgun (WGS) entry which is preliminary data.</text>
</comment>
<reference evidence="2 3" key="1">
    <citation type="journal article" date="2019" name="Sci. Rep.">
        <title>A high-quality genome of Eragrostis curvula grass provides insights into Poaceae evolution and supports new strategies to enhance forage quality.</title>
        <authorList>
            <person name="Carballo J."/>
            <person name="Santos B.A.C.M."/>
            <person name="Zappacosta D."/>
            <person name="Garbus I."/>
            <person name="Selva J.P."/>
            <person name="Gallo C.A."/>
            <person name="Diaz A."/>
            <person name="Albertini E."/>
            <person name="Caccamo M."/>
            <person name="Echenique V."/>
        </authorList>
    </citation>
    <scope>NUCLEOTIDE SEQUENCE [LARGE SCALE GENOMIC DNA]</scope>
    <source>
        <strain evidence="3">cv. Victoria</strain>
        <tissue evidence="2">Leaf</tissue>
    </source>
</reference>
<dbReference type="OrthoDB" id="674886at2759"/>
<dbReference type="PANTHER" id="PTHR33065">
    <property type="entry name" value="OS07G0486400 PROTEIN"/>
    <property type="match status" value="1"/>
</dbReference>
<proteinExistence type="predicted"/>
<dbReference type="Pfam" id="PF20241">
    <property type="entry name" value="DUF6598"/>
    <property type="match status" value="1"/>
</dbReference>
<organism evidence="2 3">
    <name type="scientific">Eragrostis curvula</name>
    <name type="common">weeping love grass</name>
    <dbReference type="NCBI Taxonomy" id="38414"/>
    <lineage>
        <taxon>Eukaryota</taxon>
        <taxon>Viridiplantae</taxon>
        <taxon>Streptophyta</taxon>
        <taxon>Embryophyta</taxon>
        <taxon>Tracheophyta</taxon>
        <taxon>Spermatophyta</taxon>
        <taxon>Magnoliopsida</taxon>
        <taxon>Liliopsida</taxon>
        <taxon>Poales</taxon>
        <taxon>Poaceae</taxon>
        <taxon>PACMAD clade</taxon>
        <taxon>Chloridoideae</taxon>
        <taxon>Eragrostideae</taxon>
        <taxon>Eragrostidinae</taxon>
        <taxon>Eragrostis</taxon>
    </lineage>
</organism>
<protein>
    <recommendedName>
        <fullName evidence="1">DUF6598 domain-containing protein</fullName>
    </recommendedName>
</protein>
<dbReference type="EMBL" id="RWGY01000007">
    <property type="protein sequence ID" value="TVU39114.1"/>
    <property type="molecule type" value="Genomic_DNA"/>
</dbReference>
<dbReference type="PANTHER" id="PTHR33065:SF88">
    <property type="entry name" value="OS11G0104220 PROTEIN"/>
    <property type="match status" value="1"/>
</dbReference>
<evidence type="ECO:0000259" key="1">
    <source>
        <dbReference type="Pfam" id="PF20241"/>
    </source>
</evidence>
<evidence type="ECO:0000313" key="2">
    <source>
        <dbReference type="EMBL" id="TVU39114.1"/>
    </source>
</evidence>
<evidence type="ECO:0000313" key="3">
    <source>
        <dbReference type="Proteomes" id="UP000324897"/>
    </source>
</evidence>
<sequence>MPQMISFGSSSTITRDAFREQLQAAYEEEKAAGDQATSFSIGCLLFWMSVHRNVPLEETTQLEPKRFTQGPVPLGAMSRDTAQIFSVAVKGIKPDLGFQWPLDVYGFVAVRDNLDSRLEATVDVKAVEGLRNPFCLRIIARTKSFPDDDFVLFDSRGGGIVESDEGTIKLSRSVVSVESDGELILSAEAREPNSSAVVTDKITLTPKSESTSDGFFNLGFCKMEVCVSWSLLLGFL</sequence>
<name>A0A5J9VUN1_9POAL</name>
<feature type="domain" description="DUF6598" evidence="1">
    <location>
        <begin position="117"/>
        <end position="227"/>
    </location>
</feature>
<dbReference type="InterPro" id="IPR046533">
    <property type="entry name" value="DUF6598"/>
</dbReference>
<dbReference type="AlphaFoldDB" id="A0A5J9VUN1"/>
<accession>A0A5J9VUN1</accession>
<gene>
    <name evidence="2" type="ORF">EJB05_12519</name>
</gene>
<keyword evidence="3" id="KW-1185">Reference proteome</keyword>
<dbReference type="Proteomes" id="UP000324897">
    <property type="component" value="Chromosome 4"/>
</dbReference>
<dbReference type="Gramene" id="TVU39114">
    <property type="protein sequence ID" value="TVU39114"/>
    <property type="gene ID" value="EJB05_12519"/>
</dbReference>